<evidence type="ECO:0000313" key="2">
    <source>
        <dbReference type="EMBL" id="GEO99581.1"/>
    </source>
</evidence>
<dbReference type="InterPro" id="IPR006016">
    <property type="entry name" value="UspA"/>
</dbReference>
<dbReference type="SUPFAM" id="SSF52402">
    <property type="entry name" value="Adenine nucleotide alpha hydrolases-like"/>
    <property type="match status" value="2"/>
</dbReference>
<dbReference type="Pfam" id="PF00582">
    <property type="entry name" value="Usp"/>
    <property type="match status" value="1"/>
</dbReference>
<feature type="domain" description="UspA" evidence="1">
    <location>
        <begin position="206"/>
        <end position="268"/>
    </location>
</feature>
<dbReference type="Proteomes" id="UP000321258">
    <property type="component" value="Unassembled WGS sequence"/>
</dbReference>
<gene>
    <name evidence="2" type="ORF">MHA02_19690</name>
</gene>
<comment type="caution">
    <text evidence="2">The sequence shown here is derived from an EMBL/GenBank/DDBJ whole genome shotgun (WGS) entry which is preliminary data.</text>
</comment>
<sequence>MTYANIMVAVDPGADARSRVRLAGHLTDDFGSRLIGVAAERPDYAAVPIGPTPGGSYVLPRLHEACLDGLKRAHTLFDEAAAGFQRIEWRSDLDSPSHFMLQHAAGADLIVVGRPEDDPDTSPFYADPGDLVMQLGRPLLIVPPDVDRLDAARIAIGWKNTRAARRAIWDAMPFLKRASAVIVCTVDEGGEDLGEQVVRYLATRGIHAFTARTDARGASLGEALVDVACESAADLLVTGAYGHSRLQEWAFGGVTRDLLAGAPICCLMSH</sequence>
<evidence type="ECO:0000313" key="3">
    <source>
        <dbReference type="Proteomes" id="UP000321258"/>
    </source>
</evidence>
<organism evidence="2 3">
    <name type="scientific">Methylobacterium haplocladii</name>
    <dbReference type="NCBI Taxonomy" id="1176176"/>
    <lineage>
        <taxon>Bacteria</taxon>
        <taxon>Pseudomonadati</taxon>
        <taxon>Pseudomonadota</taxon>
        <taxon>Alphaproteobacteria</taxon>
        <taxon>Hyphomicrobiales</taxon>
        <taxon>Methylobacteriaceae</taxon>
        <taxon>Methylobacterium</taxon>
    </lineage>
</organism>
<dbReference type="EMBL" id="BJZT01000019">
    <property type="protein sequence ID" value="GEO99581.1"/>
    <property type="molecule type" value="Genomic_DNA"/>
</dbReference>
<dbReference type="CDD" id="cd00293">
    <property type="entry name" value="USP-like"/>
    <property type="match status" value="1"/>
</dbReference>
<evidence type="ECO:0000259" key="1">
    <source>
        <dbReference type="Pfam" id="PF00582"/>
    </source>
</evidence>
<keyword evidence="3" id="KW-1185">Reference proteome</keyword>
<name>A0A512IPE2_9HYPH</name>
<dbReference type="Gene3D" id="3.40.50.12370">
    <property type="match status" value="1"/>
</dbReference>
<dbReference type="OrthoDB" id="9804721at2"/>
<protein>
    <recommendedName>
        <fullName evidence="1">UspA domain-containing protein</fullName>
    </recommendedName>
</protein>
<accession>A0A512IPE2</accession>
<dbReference type="RefSeq" id="WP_147078466.1">
    <property type="nucleotide sequence ID" value="NZ_BJZT01000019.1"/>
</dbReference>
<dbReference type="AlphaFoldDB" id="A0A512IPE2"/>
<reference evidence="2 3" key="1">
    <citation type="submission" date="2019-07" db="EMBL/GenBank/DDBJ databases">
        <title>Whole genome shotgun sequence of Methylobacterium haplocladii NBRC 107714.</title>
        <authorList>
            <person name="Hosoyama A."/>
            <person name="Uohara A."/>
            <person name="Ohji S."/>
            <person name="Ichikawa N."/>
        </authorList>
    </citation>
    <scope>NUCLEOTIDE SEQUENCE [LARGE SCALE GENOMIC DNA]</scope>
    <source>
        <strain evidence="2 3">NBRC 107714</strain>
    </source>
</reference>
<proteinExistence type="predicted"/>